<organism evidence="2 3">
    <name type="scientific">Candidatus Blackburnbacteria bacterium RIFCSPHIGHO2_12_FULL_41_13b</name>
    <dbReference type="NCBI Taxonomy" id="1797517"/>
    <lineage>
        <taxon>Bacteria</taxon>
        <taxon>Candidatus Blackburniibacteriota</taxon>
    </lineage>
</organism>
<gene>
    <name evidence="2" type="ORF">A3F61_00920</name>
</gene>
<reference evidence="2 3" key="1">
    <citation type="journal article" date="2016" name="Nat. Commun.">
        <title>Thousands of microbial genomes shed light on interconnected biogeochemical processes in an aquifer system.</title>
        <authorList>
            <person name="Anantharaman K."/>
            <person name="Brown C.T."/>
            <person name="Hug L.A."/>
            <person name="Sharon I."/>
            <person name="Castelle C.J."/>
            <person name="Probst A.J."/>
            <person name="Thomas B.C."/>
            <person name="Singh A."/>
            <person name="Wilkins M.J."/>
            <person name="Karaoz U."/>
            <person name="Brodie E.L."/>
            <person name="Williams K.H."/>
            <person name="Hubbard S.S."/>
            <person name="Banfield J.F."/>
        </authorList>
    </citation>
    <scope>NUCLEOTIDE SEQUENCE [LARGE SCALE GENOMIC DNA]</scope>
</reference>
<feature type="domain" description="Glycosyltransferase 2-like" evidence="1">
    <location>
        <begin position="14"/>
        <end position="113"/>
    </location>
</feature>
<evidence type="ECO:0000313" key="3">
    <source>
        <dbReference type="Proteomes" id="UP000178272"/>
    </source>
</evidence>
<protein>
    <recommendedName>
        <fullName evidence="1">Glycosyltransferase 2-like domain-containing protein</fullName>
    </recommendedName>
</protein>
<dbReference type="EMBL" id="MHCA01000004">
    <property type="protein sequence ID" value="OGY12965.1"/>
    <property type="molecule type" value="Genomic_DNA"/>
</dbReference>
<dbReference type="Pfam" id="PF00535">
    <property type="entry name" value="Glycos_transf_2"/>
    <property type="match status" value="1"/>
</dbReference>
<dbReference type="CDD" id="cd02511">
    <property type="entry name" value="Beta4Glucosyltransferase"/>
    <property type="match status" value="1"/>
</dbReference>
<dbReference type="AlphaFoldDB" id="A0A1G1VC44"/>
<accession>A0A1G1VC44</accession>
<evidence type="ECO:0000313" key="2">
    <source>
        <dbReference type="EMBL" id="OGY12965.1"/>
    </source>
</evidence>
<dbReference type="Proteomes" id="UP000178272">
    <property type="component" value="Unassembled WGS sequence"/>
</dbReference>
<dbReference type="SUPFAM" id="SSF53448">
    <property type="entry name" value="Nucleotide-diphospho-sugar transferases"/>
    <property type="match status" value="1"/>
</dbReference>
<sequence>MVVQQHTGHRSKLSVVLATYNETENLRECLESIKNIAHEIVVVDGSSTDNTREIADSYGAKVIKTTNPPIFHINKEKALRRAENEWVLQLDADERVTPALADEIVNILNLTEEELDGYQNNLPGKGLFARHRNLIEERDGKIGVESGEYAGFFIPRLNYFLGKFLRYGGVYPDGVIRLVKRDKAHFPQKNVHEQIVIDGRVGWLKNPLLHLDSPTFARYLQRNSRYVDLIRDELKGVGERKNMVQFVNYFIFKPLGWFFLTQMRHKGVLDGWQGIVFSFFSALRFPRAYWRYLND</sequence>
<dbReference type="InterPro" id="IPR029044">
    <property type="entry name" value="Nucleotide-diphossugar_trans"/>
</dbReference>
<proteinExistence type="predicted"/>
<name>A0A1G1VC44_9BACT</name>
<comment type="caution">
    <text evidence="2">The sequence shown here is derived from an EMBL/GenBank/DDBJ whole genome shotgun (WGS) entry which is preliminary data.</text>
</comment>
<evidence type="ECO:0000259" key="1">
    <source>
        <dbReference type="Pfam" id="PF00535"/>
    </source>
</evidence>
<dbReference type="PANTHER" id="PTHR43630:SF2">
    <property type="entry name" value="GLYCOSYLTRANSFERASE"/>
    <property type="match status" value="1"/>
</dbReference>
<dbReference type="PANTHER" id="PTHR43630">
    <property type="entry name" value="POLY-BETA-1,6-N-ACETYL-D-GLUCOSAMINE SYNTHASE"/>
    <property type="match status" value="1"/>
</dbReference>
<dbReference type="InterPro" id="IPR001173">
    <property type="entry name" value="Glyco_trans_2-like"/>
</dbReference>
<dbReference type="STRING" id="1797517.A3F61_00920"/>
<dbReference type="Gene3D" id="3.90.550.10">
    <property type="entry name" value="Spore Coat Polysaccharide Biosynthesis Protein SpsA, Chain A"/>
    <property type="match status" value="1"/>
</dbReference>